<dbReference type="EMBL" id="JAGQHR010000107">
    <property type="protein sequence ID" value="MCA9727086.1"/>
    <property type="molecule type" value="Genomic_DNA"/>
</dbReference>
<name>A0A956LZP7_UNCEI</name>
<evidence type="ECO:0000259" key="1">
    <source>
        <dbReference type="Pfam" id="PF20254"/>
    </source>
</evidence>
<dbReference type="Proteomes" id="UP000697710">
    <property type="component" value="Unassembled WGS sequence"/>
</dbReference>
<gene>
    <name evidence="2" type="ORF">KC729_05330</name>
</gene>
<accession>A0A956LZP7</accession>
<feature type="domain" description="N,N-dimethylformamidase beta subunit-like C-terminal" evidence="1">
    <location>
        <begin position="254"/>
        <end position="613"/>
    </location>
</feature>
<dbReference type="InterPro" id="IPR046540">
    <property type="entry name" value="DMFA2_C"/>
</dbReference>
<sequence>MQAPGTPFGRWWGVVCAVLVLAPPVFAGPLLYVEDFSHVNARTGLPQGWGLGPRAHIPYFSTAADSQTFGAASPSIRVDVPLHTLNYRIDSPNFRLPRMDQDYTLEFALQVNQPDSPFRVEMVYMDLDTHWYRLERVLSLVGESMDSLRVFRIPFNPGVGPDPGRVWIAFGLPYSKVLREGSFRLDDVRVRQGADIGRLAFYLGQESVDPGSSVDLHVSTRAGTATVEVFHETDRARRVYGPIAITGLREEPVPDESWRNGCGWTVSASIPVGRDWPSGVYTVKIDDGNQRVWDTFSVRGDGTEGKLLVVLPTYTDQAYNQFGGGSFYSDPQRHEVSFERPDDHGYFGFYHVPVHLIRWLHRNGIGYAVASDDDLHARPDLLSAYPGLVLTWHSEYWTGEMRDNVEGYIANGGSVLCLSGNTCWWQSRLVEADDSIEPGSTRRLVCYKYTAASDPYWSIDRGRVTTHWDDPPLDEPTNRFLGLSWRTGGGINFSTLSSCPCEYDWLDGYGGYEVFHIDHWVFDGTGFRDGDTCGQAYAILGHEVDGAPLEWVDGQPMIRPEGGTPPGFEVLGYSPCWSDYEDDHEGIALMAIEDRGSSFVFNGGTTGWCWGMKADAGVQQIVRNLIDRIPDRFQGWDLPVIEASPNPSASRVFLRVLGPGIERRLEFYDTSGRRVGTSDLREGVTNEGVPFGTTTWDFRDGNGRAVPPGVYFVRGGAGATARVVHVR</sequence>
<protein>
    <recommendedName>
        <fullName evidence="1">N,N-dimethylformamidase beta subunit-like C-terminal domain-containing protein</fullName>
    </recommendedName>
</protein>
<proteinExistence type="predicted"/>
<dbReference type="Pfam" id="PF20254">
    <property type="entry name" value="DMFA2_C"/>
    <property type="match status" value="1"/>
</dbReference>
<comment type="caution">
    <text evidence="2">The sequence shown here is derived from an EMBL/GenBank/DDBJ whole genome shotgun (WGS) entry which is preliminary data.</text>
</comment>
<organism evidence="2 3">
    <name type="scientific">Eiseniibacteriota bacterium</name>
    <dbReference type="NCBI Taxonomy" id="2212470"/>
    <lineage>
        <taxon>Bacteria</taxon>
        <taxon>Candidatus Eiseniibacteriota</taxon>
    </lineage>
</organism>
<evidence type="ECO:0000313" key="2">
    <source>
        <dbReference type="EMBL" id="MCA9727086.1"/>
    </source>
</evidence>
<dbReference type="Gene3D" id="2.60.40.4070">
    <property type="match status" value="1"/>
</dbReference>
<reference evidence="2" key="1">
    <citation type="submission" date="2020-04" db="EMBL/GenBank/DDBJ databases">
        <authorList>
            <person name="Zhang T."/>
        </authorList>
    </citation>
    <scope>NUCLEOTIDE SEQUENCE</scope>
    <source>
        <strain evidence="2">HKST-UBA01</strain>
    </source>
</reference>
<evidence type="ECO:0000313" key="3">
    <source>
        <dbReference type="Proteomes" id="UP000697710"/>
    </source>
</evidence>
<dbReference type="AlphaFoldDB" id="A0A956LZP7"/>
<reference evidence="2" key="2">
    <citation type="journal article" date="2021" name="Microbiome">
        <title>Successional dynamics and alternative stable states in a saline activated sludge microbial community over 9 years.</title>
        <authorList>
            <person name="Wang Y."/>
            <person name="Ye J."/>
            <person name="Ju F."/>
            <person name="Liu L."/>
            <person name="Boyd J.A."/>
            <person name="Deng Y."/>
            <person name="Parks D.H."/>
            <person name="Jiang X."/>
            <person name="Yin X."/>
            <person name="Woodcroft B.J."/>
            <person name="Tyson G.W."/>
            <person name="Hugenholtz P."/>
            <person name="Polz M.F."/>
            <person name="Zhang T."/>
        </authorList>
    </citation>
    <scope>NUCLEOTIDE SEQUENCE</scope>
    <source>
        <strain evidence="2">HKST-UBA01</strain>
    </source>
</reference>